<comment type="caution">
    <text evidence="1">The sequence shown here is derived from an EMBL/GenBank/DDBJ whole genome shotgun (WGS) entry which is preliminary data.</text>
</comment>
<evidence type="ECO:0000313" key="1">
    <source>
        <dbReference type="EMBL" id="HEB44307.1"/>
    </source>
</evidence>
<protein>
    <submittedName>
        <fullName evidence="1">Uncharacterized protein</fullName>
    </submittedName>
</protein>
<dbReference type="EMBL" id="DSKI01000591">
    <property type="protein sequence ID" value="HEB44307.1"/>
    <property type="molecule type" value="Genomic_DNA"/>
</dbReference>
<proteinExistence type="predicted"/>
<organism evidence="1">
    <name type="scientific">Agrobacterium albertimagni</name>
    <dbReference type="NCBI Taxonomy" id="147266"/>
    <lineage>
        <taxon>Bacteria</taxon>
        <taxon>Pseudomonadati</taxon>
        <taxon>Pseudomonadota</taxon>
        <taxon>Alphaproteobacteria</taxon>
        <taxon>Hyphomicrobiales</taxon>
        <taxon>Rhizobiaceae</taxon>
        <taxon>Rhizobium/Agrobacterium group</taxon>
        <taxon>Agrobacterium</taxon>
    </lineage>
</organism>
<name>A0A7C1TA47_9HYPH</name>
<reference evidence="1" key="1">
    <citation type="journal article" date="2020" name="mSystems">
        <title>Genome- and Community-Level Interaction Insights into Carbon Utilization and Element Cycling Functions of Hydrothermarchaeota in Hydrothermal Sediment.</title>
        <authorList>
            <person name="Zhou Z."/>
            <person name="Liu Y."/>
            <person name="Xu W."/>
            <person name="Pan J."/>
            <person name="Luo Z.H."/>
            <person name="Li M."/>
        </authorList>
    </citation>
    <scope>NUCLEOTIDE SEQUENCE [LARGE SCALE GENOMIC DNA]</scope>
    <source>
        <strain evidence="1">SpSt-243</strain>
    </source>
</reference>
<accession>A0A7C1TA47</accession>
<sequence length="87" mass="9403">MFWGLRQHTTLANQIKQWKDQLFEEVTGVFGDASKAEPVGPAVDVKTQHAKIDELTLESDFLSGAPGQACVSACKIDPISGVIGVQF</sequence>
<dbReference type="AlphaFoldDB" id="A0A7C1TA47"/>
<gene>
    <name evidence="1" type="ORF">ENP70_11580</name>
</gene>